<dbReference type="Pfam" id="PF16976">
    <property type="entry name" value="RcpC"/>
    <property type="match status" value="1"/>
</dbReference>
<evidence type="ECO:0000259" key="2">
    <source>
        <dbReference type="Pfam" id="PF16976"/>
    </source>
</evidence>
<evidence type="ECO:0000313" key="4">
    <source>
        <dbReference type="Proteomes" id="UP001589627"/>
    </source>
</evidence>
<name>A0ABV5YQD6_9ACTN</name>
<feature type="non-terminal residue" evidence="3">
    <location>
        <position position="1"/>
    </location>
</feature>
<feature type="domain" description="Flp pilus assembly protein RcpC/CpaB" evidence="2">
    <location>
        <begin position="31"/>
        <end position="115"/>
    </location>
</feature>
<comment type="caution">
    <text evidence="3">The sequence shown here is derived from an EMBL/GenBank/DDBJ whole genome shotgun (WGS) entry which is preliminary data.</text>
</comment>
<reference evidence="3 4" key="1">
    <citation type="submission" date="2024-09" db="EMBL/GenBank/DDBJ databases">
        <authorList>
            <person name="Sun Q."/>
            <person name="Mori K."/>
        </authorList>
    </citation>
    <scope>NUCLEOTIDE SEQUENCE [LARGE SCALE GENOMIC DNA]</scope>
    <source>
        <strain evidence="3 4">TBRC 0563</strain>
    </source>
</reference>
<keyword evidence="4" id="KW-1185">Reference proteome</keyword>
<proteinExistence type="predicted"/>
<feature type="region of interest" description="Disordered" evidence="1">
    <location>
        <begin position="1"/>
        <end position="26"/>
    </location>
</feature>
<sequence length="120" mass="12303">GRTLSGPVRRGEPLTDARLRSGGLLGDGDPAAVATPIRLADAAVARLLHPGDRVDVLAARSDTTVPARTVVSSVPILAVPKPGLDPDEGALIVVRTDRSQAAALARASTDSRLSITILGR</sequence>
<dbReference type="EMBL" id="JBHLZP010000294">
    <property type="protein sequence ID" value="MFB9836617.1"/>
    <property type="molecule type" value="Genomic_DNA"/>
</dbReference>
<protein>
    <submittedName>
        <fullName evidence="3">RcpC/CpaB family pilus assembly protein</fullName>
    </submittedName>
</protein>
<dbReference type="RefSeq" id="WP_378209426.1">
    <property type="nucleotide sequence ID" value="NZ_JBHLZP010000294.1"/>
</dbReference>
<organism evidence="3 4">
    <name type="scientific">Actinoallomurus acaciae</name>
    <dbReference type="NCBI Taxonomy" id="502577"/>
    <lineage>
        <taxon>Bacteria</taxon>
        <taxon>Bacillati</taxon>
        <taxon>Actinomycetota</taxon>
        <taxon>Actinomycetes</taxon>
        <taxon>Streptosporangiales</taxon>
        <taxon>Thermomonosporaceae</taxon>
        <taxon>Actinoallomurus</taxon>
    </lineage>
</organism>
<dbReference type="Proteomes" id="UP001589627">
    <property type="component" value="Unassembled WGS sequence"/>
</dbReference>
<gene>
    <name evidence="3" type="ORF">ACFFNX_31030</name>
</gene>
<accession>A0ABV5YQD6</accession>
<feature type="compositionally biased region" description="Basic and acidic residues" evidence="1">
    <location>
        <begin position="9"/>
        <end position="19"/>
    </location>
</feature>
<evidence type="ECO:0000313" key="3">
    <source>
        <dbReference type="EMBL" id="MFB9836617.1"/>
    </source>
</evidence>
<evidence type="ECO:0000256" key="1">
    <source>
        <dbReference type="SAM" id="MobiDB-lite"/>
    </source>
</evidence>
<dbReference type="InterPro" id="IPR031571">
    <property type="entry name" value="RcpC_dom"/>
</dbReference>